<evidence type="ECO:0000313" key="2">
    <source>
        <dbReference type="EMBL" id="KIL58543.1"/>
    </source>
</evidence>
<dbReference type="STRING" id="946122.A0A0C2WQM2"/>
<dbReference type="Pfam" id="PF18759">
    <property type="entry name" value="Plavaka"/>
    <property type="match status" value="2"/>
</dbReference>
<name>A0A0C2WQM2_AMAMK</name>
<dbReference type="EMBL" id="KN818335">
    <property type="protein sequence ID" value="KIL58543.1"/>
    <property type="molecule type" value="Genomic_DNA"/>
</dbReference>
<protein>
    <submittedName>
        <fullName evidence="2">Uncharacterized protein</fullName>
    </submittedName>
</protein>
<accession>A0A0C2WQM2</accession>
<proteinExistence type="predicted"/>
<reference evidence="2 3" key="1">
    <citation type="submission" date="2014-04" db="EMBL/GenBank/DDBJ databases">
        <title>Evolutionary Origins and Diversification of the Mycorrhizal Mutualists.</title>
        <authorList>
            <consortium name="DOE Joint Genome Institute"/>
            <consortium name="Mycorrhizal Genomics Consortium"/>
            <person name="Kohler A."/>
            <person name="Kuo A."/>
            <person name="Nagy L.G."/>
            <person name="Floudas D."/>
            <person name="Copeland A."/>
            <person name="Barry K.W."/>
            <person name="Cichocki N."/>
            <person name="Veneault-Fourrey C."/>
            <person name="LaButti K."/>
            <person name="Lindquist E.A."/>
            <person name="Lipzen A."/>
            <person name="Lundell T."/>
            <person name="Morin E."/>
            <person name="Murat C."/>
            <person name="Riley R."/>
            <person name="Ohm R."/>
            <person name="Sun H."/>
            <person name="Tunlid A."/>
            <person name="Henrissat B."/>
            <person name="Grigoriev I.V."/>
            <person name="Hibbett D.S."/>
            <person name="Martin F."/>
        </authorList>
    </citation>
    <scope>NUCLEOTIDE SEQUENCE [LARGE SCALE GENOMIC DNA]</scope>
    <source>
        <strain evidence="2 3">Koide BX008</strain>
    </source>
</reference>
<dbReference type="HOGENOM" id="CLU_006344_4_2_1"/>
<keyword evidence="3" id="KW-1185">Reference proteome</keyword>
<feature type="compositionally biased region" description="Basic and acidic residues" evidence="1">
    <location>
        <begin position="549"/>
        <end position="574"/>
    </location>
</feature>
<feature type="region of interest" description="Disordered" evidence="1">
    <location>
        <begin position="537"/>
        <end position="578"/>
    </location>
</feature>
<dbReference type="OrthoDB" id="2418900at2759"/>
<sequence length="818" mass="94685">MAGQRLRQEPTLFERIQNDQHEAGWSKWGPFVKESDWTLARWVVYSGTTQKDADKLLELEVVSYYTKPSFHNMRSLLKNIDRLPQGPEWSCEMFEVVGNELGDNGQPKIEKLELWKRDPVKCVKELIGNPMFKSYMTYAPYRAYENEDGSNRCWDEMATANWWWDMQNSEDLPDNATIAPVMLATDKTQLTTFSGDKQAWPIYLTIGNIDKAIPGINGVEMSCADGWVRHVFPILAAYIADFPEQCLVACCRESRCPQCLVESNQRGSPTWSVLRDHRDTVKILHEQAKGLNPRKFEDQGLRPVRPFWDNLPHANIFLCFTPDILHQLHKGVFKDHLVTWSTRAARATTSAGEIDRRFKAMPRHPTLRHFKKGISAVSQWTGNEYKNMEKVFVGILTGAADEKVVRVARAVVDFIMFARFEMHTEETLERMDKAWSVFHEYKDIFRKLEIRTDFNIPKIHSMIHYVSAIRTHGTLDGYNTEAPERLHIDFAKLAYRSSNKRNYSEQMAKWMARQDAIRRYDMYLRWLNGLNIGERVGEANGGSGESETMDVRNTDMKGSDDKGREERGHGDNAKDMMVVDEGPSSYTLAKNPGYGHMTVDDIVNKFDAPDFERHLQAFLISNSLPIPRFYNTLFPVYKRFTIKLAPLPQVSDLTCLKDTVRTILPEPAQGRREPVPAQFDTVLAVEKRDRIDQNVSHDIKRLLKDISVAQVRTIFQLPLEFRSFKKTLAYVEWFTPLQRIDPVSGMYKIRRSTHMHRPRASIIPLDQILQSCHLIPMFGPQVGRDWTPENALQMADTFYLNTDLRIRDFYLLRYTSCQ</sequence>
<evidence type="ECO:0000313" key="3">
    <source>
        <dbReference type="Proteomes" id="UP000054549"/>
    </source>
</evidence>
<evidence type="ECO:0000256" key="1">
    <source>
        <dbReference type="SAM" id="MobiDB-lite"/>
    </source>
</evidence>
<organism evidence="2 3">
    <name type="scientific">Amanita muscaria (strain Koide BX008)</name>
    <dbReference type="NCBI Taxonomy" id="946122"/>
    <lineage>
        <taxon>Eukaryota</taxon>
        <taxon>Fungi</taxon>
        <taxon>Dikarya</taxon>
        <taxon>Basidiomycota</taxon>
        <taxon>Agaricomycotina</taxon>
        <taxon>Agaricomycetes</taxon>
        <taxon>Agaricomycetidae</taxon>
        <taxon>Agaricales</taxon>
        <taxon>Pluteineae</taxon>
        <taxon>Amanitaceae</taxon>
        <taxon>Amanita</taxon>
    </lineage>
</organism>
<dbReference type="InParanoid" id="A0A0C2WQM2"/>
<dbReference type="InterPro" id="IPR041078">
    <property type="entry name" value="Plavaka"/>
</dbReference>
<gene>
    <name evidence="2" type="ORF">M378DRAFT_86367</name>
</gene>
<dbReference type="Proteomes" id="UP000054549">
    <property type="component" value="Unassembled WGS sequence"/>
</dbReference>
<dbReference type="AlphaFoldDB" id="A0A0C2WQM2"/>